<sequence>MSRTKLQLQYQEIQQEIGTFYSTVISAQKLLEICTFDFRKISENDGIKEFLGIQRPLKMDRVREIQKFIRTSDGCFPTSIVISVDERCATLIPESHELVLHSYEDAVDAEIVIPFRGIATIIDGQHRLKAFENTSIDWGLSVNIFVGIDEGTQASIFSKVNLAQTKVNKSLVYDLFALDKGRSPEKTCHEIVVALNSIPESPFYERIKRLGSATDGIFGETLSQATVVKGILPYITKDPMTDRDIGKRIGVFPDRGAVDFERRIFYPFFQKTTADAEILAILINYFSAVQDRWPIAWNNTGKGAILSRTNGFNGLIRFLRDVYLTETSTPVVISKERFHRVFSRSTLTDEQFNPNVFPPGSSGAAELYRQLCDTTGIKV</sequence>
<dbReference type="Proteomes" id="UP000258016">
    <property type="component" value="Chromosome"/>
</dbReference>
<dbReference type="RefSeq" id="WP_117351080.1">
    <property type="nucleotide sequence ID" value="NZ_CP020083.1"/>
</dbReference>
<accession>A0ABM6M2J3</accession>
<keyword evidence="2" id="KW-1185">Reference proteome</keyword>
<organism evidence="1 2">
    <name type="scientific">Blastomonas fulva</name>
    <dbReference type="NCBI Taxonomy" id="1550728"/>
    <lineage>
        <taxon>Bacteria</taxon>
        <taxon>Pseudomonadati</taxon>
        <taxon>Pseudomonadota</taxon>
        <taxon>Alphaproteobacteria</taxon>
        <taxon>Sphingomonadales</taxon>
        <taxon>Sphingomonadaceae</taxon>
        <taxon>Blastomonas</taxon>
    </lineage>
</organism>
<name>A0ABM6M2J3_9SPHN</name>
<evidence type="ECO:0000313" key="2">
    <source>
        <dbReference type="Proteomes" id="UP000258016"/>
    </source>
</evidence>
<gene>
    <name evidence="1" type="ORF">B5J99_00125</name>
</gene>
<dbReference type="InterPro" id="IPR017642">
    <property type="entry name" value="DNA_S_mod_DndB"/>
</dbReference>
<proteinExistence type="predicted"/>
<dbReference type="NCBIfam" id="TIGR03187">
    <property type="entry name" value="DGQHR"/>
    <property type="match status" value="1"/>
</dbReference>
<dbReference type="Pfam" id="PF14072">
    <property type="entry name" value="DndB"/>
    <property type="match status" value="1"/>
</dbReference>
<evidence type="ECO:0000313" key="1">
    <source>
        <dbReference type="EMBL" id="ASR50072.1"/>
    </source>
</evidence>
<dbReference type="EMBL" id="CP020083">
    <property type="protein sequence ID" value="ASR50072.1"/>
    <property type="molecule type" value="Genomic_DNA"/>
</dbReference>
<evidence type="ECO:0008006" key="3">
    <source>
        <dbReference type="Google" id="ProtNLM"/>
    </source>
</evidence>
<protein>
    <recommendedName>
        <fullName evidence="3">DGQHR domain-containing protein</fullName>
    </recommendedName>
</protein>
<dbReference type="InterPro" id="IPR017601">
    <property type="entry name" value="DGQHR-contain_dom"/>
</dbReference>
<dbReference type="GeneID" id="303483977"/>
<dbReference type="CDD" id="cd16413">
    <property type="entry name" value="DGQHR_domain"/>
    <property type="match status" value="1"/>
</dbReference>
<reference evidence="1 2" key="1">
    <citation type="submission" date="2017-03" db="EMBL/GenBank/DDBJ databases">
        <title>Complete genome sequence of Blastomonas fulva degrading microcsystin LR.</title>
        <authorList>
            <person name="Lee H.-g."/>
            <person name="Jin L."/>
            <person name="oh H.-M."/>
        </authorList>
    </citation>
    <scope>NUCLEOTIDE SEQUENCE [LARGE SCALE GENOMIC DNA]</scope>
    <source>
        <strain evidence="1 2">T2</strain>
    </source>
</reference>